<name>X0YV57_9ZZZZ</name>
<evidence type="ECO:0000313" key="3">
    <source>
        <dbReference type="EMBL" id="GAG40476.1"/>
    </source>
</evidence>
<dbReference type="Pfam" id="PF13629">
    <property type="entry name" value="T2SS-T3SS_pil_N"/>
    <property type="match status" value="1"/>
</dbReference>
<feature type="domain" description="Pilus formation protein N-terminal" evidence="2">
    <location>
        <begin position="54"/>
        <end position="122"/>
    </location>
</feature>
<dbReference type="EMBL" id="BARS01042228">
    <property type="protein sequence ID" value="GAG40476.1"/>
    <property type="molecule type" value="Genomic_DNA"/>
</dbReference>
<feature type="domain" description="BON" evidence="1">
    <location>
        <begin position="134"/>
        <end position="172"/>
    </location>
</feature>
<dbReference type="InterPro" id="IPR032789">
    <property type="entry name" value="T2SS-T3SS_pil_N"/>
</dbReference>
<evidence type="ECO:0000259" key="2">
    <source>
        <dbReference type="Pfam" id="PF13629"/>
    </source>
</evidence>
<accession>X0YV57</accession>
<dbReference type="AlphaFoldDB" id="X0YV57"/>
<reference evidence="3" key="1">
    <citation type="journal article" date="2014" name="Front. Microbiol.">
        <title>High frequency of phylogenetically diverse reductive dehalogenase-homologous genes in deep subseafloor sedimentary metagenomes.</title>
        <authorList>
            <person name="Kawai M."/>
            <person name="Futagami T."/>
            <person name="Toyoda A."/>
            <person name="Takaki Y."/>
            <person name="Nishi S."/>
            <person name="Hori S."/>
            <person name="Arai W."/>
            <person name="Tsubouchi T."/>
            <person name="Morono Y."/>
            <person name="Uchiyama I."/>
            <person name="Ito T."/>
            <person name="Fujiyama A."/>
            <person name="Inagaki F."/>
            <person name="Takami H."/>
        </authorList>
    </citation>
    <scope>NUCLEOTIDE SEQUENCE</scope>
    <source>
        <strain evidence="3">Expedition CK06-06</strain>
    </source>
</reference>
<dbReference type="PROSITE" id="PS51257">
    <property type="entry name" value="PROKAR_LIPOPROTEIN"/>
    <property type="match status" value="1"/>
</dbReference>
<dbReference type="Pfam" id="PF04972">
    <property type="entry name" value="BON"/>
    <property type="match status" value="1"/>
</dbReference>
<proteinExistence type="predicted"/>
<feature type="non-terminal residue" evidence="3">
    <location>
        <position position="179"/>
    </location>
</feature>
<evidence type="ECO:0008006" key="4">
    <source>
        <dbReference type="Google" id="ProtNLM"/>
    </source>
</evidence>
<evidence type="ECO:0000259" key="1">
    <source>
        <dbReference type="Pfam" id="PF04972"/>
    </source>
</evidence>
<dbReference type="InterPro" id="IPR007055">
    <property type="entry name" value="BON_dom"/>
</dbReference>
<comment type="caution">
    <text evidence="3">The sequence shown here is derived from an EMBL/GenBank/DDBJ whole genome shotgun (WGS) entry which is preliminary data.</text>
</comment>
<gene>
    <name evidence="3" type="ORF">S01H1_64092</name>
</gene>
<protein>
    <recommendedName>
        <fullName evidence="4">Pilus formation protein N-terminal domain-containing protein</fullName>
    </recommendedName>
</protein>
<sequence length="179" mass="19404">MKMSKTLHTVWTIIALALLGCMTLSGLASDTALAQSKHSSIVRIANTVKLPATRAVKVGLNKSAVVELPRDIRDVLASDPKILDVVVNNSRRVYLIGTGIGQANVFFFDTKGTRILTLEVVVDRDPAPLERLLNRLINNAKITVEFINDTVVLTGKVPHASDASRASDIASRFMVTDDP</sequence>
<organism evidence="3">
    <name type="scientific">marine sediment metagenome</name>
    <dbReference type="NCBI Taxonomy" id="412755"/>
    <lineage>
        <taxon>unclassified sequences</taxon>
        <taxon>metagenomes</taxon>
        <taxon>ecological metagenomes</taxon>
    </lineage>
</organism>